<reference evidence="10 11" key="2">
    <citation type="journal article" date="2013" name="Genome Announc.">
        <title>Genome Sequence of Growth-Improving Paenibacillus mucilaginosus Strain KNP414.</title>
        <authorList>
            <person name="Lu J.J."/>
            <person name="Wang J.F."/>
            <person name="Hu X.F."/>
        </authorList>
    </citation>
    <scope>NUCLEOTIDE SEQUENCE [LARGE SCALE GENOMIC DNA]</scope>
    <source>
        <strain evidence="10 11">KNP414</strain>
    </source>
</reference>
<dbReference type="InterPro" id="IPR015422">
    <property type="entry name" value="PyrdxlP-dep_Trfase_small"/>
</dbReference>
<accession>F8FM04</accession>
<evidence type="ECO:0000256" key="5">
    <source>
        <dbReference type="ARBA" id="ARBA00022898"/>
    </source>
</evidence>
<evidence type="ECO:0000256" key="7">
    <source>
        <dbReference type="ARBA" id="ARBA00023014"/>
    </source>
</evidence>
<keyword evidence="4" id="KW-0479">Metal-binding</keyword>
<keyword evidence="5" id="KW-0663">Pyridoxal phosphate</keyword>
<dbReference type="GO" id="GO:0031071">
    <property type="term" value="F:cysteine desulfurase activity"/>
    <property type="evidence" value="ECO:0007669"/>
    <property type="project" value="UniProtKB-EC"/>
</dbReference>
<dbReference type="GO" id="GO:0046872">
    <property type="term" value="F:metal ion binding"/>
    <property type="evidence" value="ECO:0007669"/>
    <property type="project" value="UniProtKB-KW"/>
</dbReference>
<proteinExistence type="inferred from homology"/>
<dbReference type="RefSeq" id="WP_013920771.1">
    <property type="nucleotide sequence ID" value="NC_015690.1"/>
</dbReference>
<evidence type="ECO:0000256" key="8">
    <source>
        <dbReference type="ARBA" id="ARBA00050776"/>
    </source>
</evidence>
<dbReference type="SUPFAM" id="SSF53383">
    <property type="entry name" value="PLP-dependent transferases"/>
    <property type="match status" value="1"/>
</dbReference>
<dbReference type="GO" id="GO:0051536">
    <property type="term" value="F:iron-sulfur cluster binding"/>
    <property type="evidence" value="ECO:0007669"/>
    <property type="project" value="UniProtKB-KW"/>
</dbReference>
<comment type="catalytic activity">
    <reaction evidence="8">
        <text>(sulfur carrier)-H + L-cysteine = (sulfur carrier)-SH + L-alanine</text>
        <dbReference type="Rhea" id="RHEA:43892"/>
        <dbReference type="Rhea" id="RHEA-COMP:14737"/>
        <dbReference type="Rhea" id="RHEA-COMP:14739"/>
        <dbReference type="ChEBI" id="CHEBI:29917"/>
        <dbReference type="ChEBI" id="CHEBI:35235"/>
        <dbReference type="ChEBI" id="CHEBI:57972"/>
        <dbReference type="ChEBI" id="CHEBI:64428"/>
        <dbReference type="EC" id="2.8.1.7"/>
    </reaction>
</comment>
<evidence type="ECO:0000256" key="4">
    <source>
        <dbReference type="ARBA" id="ARBA00022723"/>
    </source>
</evidence>
<dbReference type="PIRSF" id="PIRSF005572">
    <property type="entry name" value="NifS"/>
    <property type="match status" value="1"/>
</dbReference>
<dbReference type="Pfam" id="PF00266">
    <property type="entry name" value="Aminotran_5"/>
    <property type="match status" value="1"/>
</dbReference>
<evidence type="ECO:0000313" key="11">
    <source>
        <dbReference type="Proteomes" id="UP000006620"/>
    </source>
</evidence>
<organism evidence="10 11">
    <name type="scientific">Paenibacillus mucilaginosus (strain KNP414)</name>
    <dbReference type="NCBI Taxonomy" id="1036673"/>
    <lineage>
        <taxon>Bacteria</taxon>
        <taxon>Bacillati</taxon>
        <taxon>Bacillota</taxon>
        <taxon>Bacilli</taxon>
        <taxon>Bacillales</taxon>
        <taxon>Paenibacillaceae</taxon>
        <taxon>Paenibacillus</taxon>
    </lineage>
</organism>
<dbReference type="HOGENOM" id="CLU_003433_0_0_9"/>
<dbReference type="InterPro" id="IPR000192">
    <property type="entry name" value="Aminotrans_V_dom"/>
</dbReference>
<feature type="domain" description="Aminotransferase class V" evidence="9">
    <location>
        <begin position="2"/>
        <end position="370"/>
    </location>
</feature>
<dbReference type="Gene3D" id="3.90.1150.10">
    <property type="entry name" value="Aspartate Aminotransferase, domain 1"/>
    <property type="match status" value="1"/>
</dbReference>
<keyword evidence="3 10" id="KW-0808">Transferase</keyword>
<dbReference type="InterPro" id="IPR016454">
    <property type="entry name" value="Cysteine_dSase"/>
</dbReference>
<dbReference type="PATRIC" id="fig|1036673.3.peg.6640"/>
<name>F8FM04_PAEMK</name>
<sequence length="377" mass="41637">MIYLDNSATTRVHPEVLEAMLPYLQEEYGNPSSKHYTLAQNVKKATEEARYHVAQLIGCNSDEVIFTSGSTESNNMILKGVLDIFDPLDRHLVVSKTEHSSVIETAKFLESKRVLVTYLNVDKYGRVDNEELEAVIKNLQEGSLVSIIWGNNETGSLNTIGSIAELCKIYNVLFHTDATQVLGKIDVRNSMEGVRFLSCSAHKLHGPKGIGACIIKKDHLGVKTHVTPLIHGGGQEFDYRSGTLSTHNIIGFGKAAEIALREINETHQILKTLESHLVTRLNEYFSEILSFNNDDSNKIPGIINVKFTGVDNEFLIKELGDRVALASGSACSSTKPSHVLASMGLSLEQIRSSVRISLSKYNTIEEIDLFCKMLAGD</sequence>
<evidence type="ECO:0000256" key="3">
    <source>
        <dbReference type="ARBA" id="ARBA00022679"/>
    </source>
</evidence>
<dbReference type="PANTHER" id="PTHR11601">
    <property type="entry name" value="CYSTEINE DESULFURYLASE FAMILY MEMBER"/>
    <property type="match status" value="1"/>
</dbReference>
<dbReference type="AlphaFoldDB" id="F8FM04"/>
<comment type="cofactor">
    <cofactor evidence="1">
        <name>pyridoxal 5'-phosphate</name>
        <dbReference type="ChEBI" id="CHEBI:597326"/>
    </cofactor>
</comment>
<dbReference type="EMBL" id="CP002869">
    <property type="protein sequence ID" value="AEI45630.1"/>
    <property type="molecule type" value="Genomic_DNA"/>
</dbReference>
<dbReference type="KEGG" id="pms:KNP414_07120"/>
<evidence type="ECO:0000256" key="6">
    <source>
        <dbReference type="ARBA" id="ARBA00023004"/>
    </source>
</evidence>
<evidence type="ECO:0000256" key="1">
    <source>
        <dbReference type="ARBA" id="ARBA00001933"/>
    </source>
</evidence>
<reference evidence="11" key="1">
    <citation type="submission" date="2011-06" db="EMBL/GenBank/DDBJ databases">
        <title>Complete genome sequence of Paenibacillus mucilaginosus KNP414.</title>
        <authorList>
            <person name="Wang J."/>
            <person name="Hu S."/>
            <person name="Hu X."/>
            <person name="Zhang B."/>
            <person name="Dong D."/>
            <person name="Zhang S."/>
            <person name="Zhao K."/>
            <person name="Wu D."/>
        </authorList>
    </citation>
    <scope>NUCLEOTIDE SEQUENCE [LARGE SCALE GENOMIC DNA]</scope>
    <source>
        <strain evidence="11">KNP414</strain>
    </source>
</reference>
<evidence type="ECO:0000313" key="10">
    <source>
        <dbReference type="EMBL" id="AEI45630.1"/>
    </source>
</evidence>
<keyword evidence="7" id="KW-0411">Iron-sulfur</keyword>
<dbReference type="Proteomes" id="UP000006620">
    <property type="component" value="Chromosome"/>
</dbReference>
<comment type="similarity">
    <text evidence="2">Belongs to the class-V pyridoxal-phosphate-dependent aminotransferase family. NifS/IscS subfamily.</text>
</comment>
<gene>
    <name evidence="10" type="ordered locus">KNP414_07120</name>
</gene>
<dbReference type="InterPro" id="IPR015424">
    <property type="entry name" value="PyrdxlP-dep_Trfase"/>
</dbReference>
<keyword evidence="6" id="KW-0408">Iron</keyword>
<keyword evidence="10" id="KW-0032">Aminotransferase</keyword>
<dbReference type="GO" id="GO:0008483">
    <property type="term" value="F:transaminase activity"/>
    <property type="evidence" value="ECO:0007669"/>
    <property type="project" value="UniProtKB-KW"/>
</dbReference>
<evidence type="ECO:0000256" key="2">
    <source>
        <dbReference type="ARBA" id="ARBA00006490"/>
    </source>
</evidence>
<dbReference type="PANTHER" id="PTHR11601:SF34">
    <property type="entry name" value="CYSTEINE DESULFURASE"/>
    <property type="match status" value="1"/>
</dbReference>
<protein>
    <submittedName>
        <fullName evidence="10">Aminotransferase class V</fullName>
    </submittedName>
</protein>
<dbReference type="Gene3D" id="3.40.640.10">
    <property type="entry name" value="Type I PLP-dependent aspartate aminotransferase-like (Major domain)"/>
    <property type="match status" value="1"/>
</dbReference>
<dbReference type="InterPro" id="IPR015421">
    <property type="entry name" value="PyrdxlP-dep_Trfase_major"/>
</dbReference>
<evidence type="ECO:0000259" key="9">
    <source>
        <dbReference type="Pfam" id="PF00266"/>
    </source>
</evidence>